<organism evidence="2">
    <name type="scientific">Anguilla anguilla</name>
    <name type="common">European freshwater eel</name>
    <name type="synonym">Muraena anguilla</name>
    <dbReference type="NCBI Taxonomy" id="7936"/>
    <lineage>
        <taxon>Eukaryota</taxon>
        <taxon>Metazoa</taxon>
        <taxon>Chordata</taxon>
        <taxon>Craniata</taxon>
        <taxon>Vertebrata</taxon>
        <taxon>Euteleostomi</taxon>
        <taxon>Actinopterygii</taxon>
        <taxon>Neopterygii</taxon>
        <taxon>Teleostei</taxon>
        <taxon>Anguilliformes</taxon>
        <taxon>Anguillidae</taxon>
        <taxon>Anguilla</taxon>
    </lineage>
</organism>
<accession>A0A0E9W0Z2</accession>
<dbReference type="AlphaFoldDB" id="A0A0E9W0Z2"/>
<dbReference type="EMBL" id="GBXM01024533">
    <property type="protein sequence ID" value="JAH84044.1"/>
    <property type="molecule type" value="Transcribed_RNA"/>
</dbReference>
<feature type="signal peptide" evidence="1">
    <location>
        <begin position="1"/>
        <end position="17"/>
    </location>
</feature>
<protein>
    <submittedName>
        <fullName evidence="2">Uncharacterized protein</fullName>
    </submittedName>
</protein>
<name>A0A0E9W0Z2_ANGAN</name>
<reference evidence="2" key="2">
    <citation type="journal article" date="2015" name="Fish Shellfish Immunol.">
        <title>Early steps in the European eel (Anguilla anguilla)-Vibrio vulnificus interaction in the gills: Role of the RtxA13 toxin.</title>
        <authorList>
            <person name="Callol A."/>
            <person name="Pajuelo D."/>
            <person name="Ebbesson L."/>
            <person name="Teles M."/>
            <person name="MacKenzie S."/>
            <person name="Amaro C."/>
        </authorList>
    </citation>
    <scope>NUCLEOTIDE SEQUENCE</scope>
</reference>
<evidence type="ECO:0000256" key="1">
    <source>
        <dbReference type="SAM" id="SignalP"/>
    </source>
</evidence>
<proteinExistence type="predicted"/>
<feature type="chain" id="PRO_5002434186" evidence="1">
    <location>
        <begin position="18"/>
        <end position="47"/>
    </location>
</feature>
<evidence type="ECO:0000313" key="2">
    <source>
        <dbReference type="EMBL" id="JAH84044.1"/>
    </source>
</evidence>
<reference evidence="2" key="1">
    <citation type="submission" date="2014-11" db="EMBL/GenBank/DDBJ databases">
        <authorList>
            <person name="Amaro Gonzalez C."/>
        </authorList>
    </citation>
    <scope>NUCLEOTIDE SEQUENCE</scope>
</reference>
<keyword evidence="1" id="KW-0732">Signal</keyword>
<sequence>MVFFLLTLIYTACCVSTASLSVVFVTCAHLLTCVCWQMSAYVLCFNC</sequence>